<evidence type="ECO:0000313" key="2">
    <source>
        <dbReference type="Proteomes" id="UP000789901"/>
    </source>
</evidence>
<sequence>CPYEDIQGAATQLALAYDEVNCAKARKRRVNTLVYAFYFSVWLSTTTGFERTAAKEKPLGVEQIYRTKHTRTCKVAKLSKKVYERLVQPELVAQTFFGEGEL</sequence>
<evidence type="ECO:0000313" key="1">
    <source>
        <dbReference type="EMBL" id="CAG8597328.1"/>
    </source>
</evidence>
<reference evidence="1 2" key="1">
    <citation type="submission" date="2021-06" db="EMBL/GenBank/DDBJ databases">
        <authorList>
            <person name="Kallberg Y."/>
            <person name="Tangrot J."/>
            <person name="Rosling A."/>
        </authorList>
    </citation>
    <scope>NUCLEOTIDE SEQUENCE [LARGE SCALE GENOMIC DNA]</scope>
    <source>
        <strain evidence="1 2">120-4 pot B 10/14</strain>
    </source>
</reference>
<organism evidence="1 2">
    <name type="scientific">Gigaspora margarita</name>
    <dbReference type="NCBI Taxonomy" id="4874"/>
    <lineage>
        <taxon>Eukaryota</taxon>
        <taxon>Fungi</taxon>
        <taxon>Fungi incertae sedis</taxon>
        <taxon>Mucoromycota</taxon>
        <taxon>Glomeromycotina</taxon>
        <taxon>Glomeromycetes</taxon>
        <taxon>Diversisporales</taxon>
        <taxon>Gigasporaceae</taxon>
        <taxon>Gigaspora</taxon>
    </lineage>
</organism>
<protein>
    <submittedName>
        <fullName evidence="1">24994_t:CDS:1</fullName>
    </submittedName>
</protein>
<name>A0ABN7UJV6_GIGMA</name>
<dbReference type="Proteomes" id="UP000789901">
    <property type="component" value="Unassembled WGS sequence"/>
</dbReference>
<accession>A0ABN7UJV6</accession>
<comment type="caution">
    <text evidence="1">The sequence shown here is derived from an EMBL/GenBank/DDBJ whole genome shotgun (WGS) entry which is preliminary data.</text>
</comment>
<feature type="non-terminal residue" evidence="1">
    <location>
        <position position="1"/>
    </location>
</feature>
<gene>
    <name evidence="1" type="ORF">GMARGA_LOCUS6707</name>
</gene>
<dbReference type="EMBL" id="CAJVQB010003093">
    <property type="protein sequence ID" value="CAG8597328.1"/>
    <property type="molecule type" value="Genomic_DNA"/>
</dbReference>
<keyword evidence="2" id="KW-1185">Reference proteome</keyword>
<proteinExistence type="predicted"/>